<keyword evidence="4" id="KW-0493">Microtubule</keyword>
<feature type="region of interest" description="Disordered" evidence="7">
    <location>
        <begin position="65"/>
        <end position="84"/>
    </location>
</feature>
<evidence type="ECO:0000313" key="8">
    <source>
        <dbReference type="Ensembl" id="ENSNFUP00015049570.1"/>
    </source>
</evidence>
<proteinExistence type="predicted"/>
<dbReference type="InterPro" id="IPR001084">
    <property type="entry name" value="MAP_tubulin-bd_rpt"/>
</dbReference>
<sequence>MPWGPLDLSSVQSRCGSKDNLKHKPGGGKVQILHKKIDLSNIKNEKLEFKVQSKIGSLDNIGLVPGGGQRKREKGKEAEESISDSLHLRLSPQARTDHGAEIVTLVESPKLLNMTDSTQLFTLADQVSASLAKQGL</sequence>
<evidence type="ECO:0000256" key="6">
    <source>
        <dbReference type="ARBA" id="ARBA00023212"/>
    </source>
</evidence>
<evidence type="ECO:0000256" key="7">
    <source>
        <dbReference type="SAM" id="MobiDB-lite"/>
    </source>
</evidence>
<protein>
    <recommendedName>
        <fullName evidence="10">Microtubule-associated protein</fullName>
    </recommendedName>
</protein>
<evidence type="ECO:0000256" key="4">
    <source>
        <dbReference type="ARBA" id="ARBA00022701"/>
    </source>
</evidence>
<dbReference type="GO" id="GO:0008017">
    <property type="term" value="F:microtubule binding"/>
    <property type="evidence" value="ECO:0007669"/>
    <property type="project" value="InterPro"/>
</dbReference>
<dbReference type="AlphaFoldDB" id="A0A8C6PXF1"/>
<dbReference type="Ensembl" id="ENSNFUT00015051704.1">
    <property type="protein sequence ID" value="ENSNFUP00015049570.1"/>
    <property type="gene ID" value="ENSNFUG00015023331.1"/>
</dbReference>
<evidence type="ECO:0000256" key="1">
    <source>
        <dbReference type="ARBA" id="ARBA00004245"/>
    </source>
</evidence>
<evidence type="ECO:0000256" key="2">
    <source>
        <dbReference type="ARBA" id="ARBA00022490"/>
    </source>
</evidence>
<keyword evidence="2" id="KW-0963">Cytoplasm</keyword>
<dbReference type="PROSITE" id="PS51491">
    <property type="entry name" value="TAU_MAP_2"/>
    <property type="match status" value="2"/>
</dbReference>
<dbReference type="GO" id="GO:0043005">
    <property type="term" value="C:neuron projection"/>
    <property type="evidence" value="ECO:0007669"/>
    <property type="project" value="TreeGrafter"/>
</dbReference>
<dbReference type="GO" id="GO:0031175">
    <property type="term" value="P:neuron projection development"/>
    <property type="evidence" value="ECO:0007669"/>
    <property type="project" value="TreeGrafter"/>
</dbReference>
<dbReference type="GeneTree" id="ENSGT00940000155494"/>
<organism evidence="8 9">
    <name type="scientific">Nothobranchius furzeri</name>
    <name type="common">Turquoise killifish</name>
    <dbReference type="NCBI Taxonomy" id="105023"/>
    <lineage>
        <taxon>Eukaryota</taxon>
        <taxon>Metazoa</taxon>
        <taxon>Chordata</taxon>
        <taxon>Craniata</taxon>
        <taxon>Vertebrata</taxon>
        <taxon>Euteleostomi</taxon>
        <taxon>Actinopterygii</taxon>
        <taxon>Neopterygii</taxon>
        <taxon>Teleostei</taxon>
        <taxon>Neoteleostei</taxon>
        <taxon>Acanthomorphata</taxon>
        <taxon>Ovalentaria</taxon>
        <taxon>Atherinomorphae</taxon>
        <taxon>Cyprinodontiformes</taxon>
        <taxon>Nothobranchiidae</taxon>
        <taxon>Nothobranchius</taxon>
    </lineage>
</organism>
<keyword evidence="3" id="KW-0597">Phosphoprotein</keyword>
<feature type="region of interest" description="Disordered" evidence="7">
    <location>
        <begin position="1"/>
        <end position="27"/>
    </location>
</feature>
<dbReference type="GO" id="GO:0005874">
    <property type="term" value="C:microtubule"/>
    <property type="evidence" value="ECO:0007669"/>
    <property type="project" value="UniProtKB-KW"/>
</dbReference>
<keyword evidence="5" id="KW-0677">Repeat</keyword>
<dbReference type="Proteomes" id="UP000694548">
    <property type="component" value="Unassembled WGS sequence"/>
</dbReference>
<dbReference type="PANTHER" id="PTHR11501">
    <property type="entry name" value="MICROTUBULE-ASSOCIATED PROTEIN"/>
    <property type="match status" value="1"/>
</dbReference>
<evidence type="ECO:0000256" key="3">
    <source>
        <dbReference type="ARBA" id="ARBA00022553"/>
    </source>
</evidence>
<accession>A0A8C6PXF1</accession>
<evidence type="ECO:0008006" key="10">
    <source>
        <dbReference type="Google" id="ProtNLM"/>
    </source>
</evidence>
<reference evidence="8" key="1">
    <citation type="submission" date="2025-08" db="UniProtKB">
        <authorList>
            <consortium name="Ensembl"/>
        </authorList>
    </citation>
    <scope>IDENTIFICATION</scope>
</reference>
<evidence type="ECO:0000256" key="5">
    <source>
        <dbReference type="ARBA" id="ARBA00022737"/>
    </source>
</evidence>
<keyword evidence="6" id="KW-0206">Cytoskeleton</keyword>
<dbReference type="GO" id="GO:0000226">
    <property type="term" value="P:microtubule cytoskeleton organization"/>
    <property type="evidence" value="ECO:0007669"/>
    <property type="project" value="TreeGrafter"/>
</dbReference>
<reference evidence="8" key="2">
    <citation type="submission" date="2025-09" db="UniProtKB">
        <authorList>
            <consortium name="Ensembl"/>
        </authorList>
    </citation>
    <scope>IDENTIFICATION</scope>
</reference>
<dbReference type="PANTHER" id="PTHR11501:SF18">
    <property type="entry name" value="MICROTUBULE-ASSOCIATED PROTEIN"/>
    <property type="match status" value="1"/>
</dbReference>
<keyword evidence="9" id="KW-1185">Reference proteome</keyword>
<comment type="subcellular location">
    <subcellularLocation>
        <location evidence="1">Cytoplasm</location>
        <location evidence="1">Cytoskeleton</location>
    </subcellularLocation>
</comment>
<evidence type="ECO:0000313" key="9">
    <source>
        <dbReference type="Proteomes" id="UP000694548"/>
    </source>
</evidence>
<dbReference type="Pfam" id="PF00418">
    <property type="entry name" value="Tubulin-binding"/>
    <property type="match status" value="2"/>
</dbReference>
<name>A0A8C6PXF1_NOTFU</name>
<dbReference type="InterPro" id="IPR027324">
    <property type="entry name" value="MAP2/MAP4/Tau"/>
</dbReference>